<evidence type="ECO:0000313" key="3">
    <source>
        <dbReference type="EMBL" id="RYO07928.1"/>
    </source>
</evidence>
<dbReference type="Proteomes" id="UP000293195">
    <property type="component" value="Unassembled WGS sequence"/>
</dbReference>
<accession>A0A4Q4MCL4</accession>
<dbReference type="EMBL" id="PDXF01000004">
    <property type="protein sequence ID" value="RYO07928.1"/>
    <property type="molecule type" value="Genomic_DNA"/>
</dbReference>
<reference evidence="2" key="3">
    <citation type="journal article" date="2019" name="J. ISSAAS">
        <title>Genomics, evolutionary history and diagnostics of the Alternaria alternata species group including apple and Asian pear pathotypes.</title>
        <authorList>
            <person name="Armitage A.D."/>
            <person name="Cockerton H.M."/>
            <person name="Sreenivasaprasad S."/>
            <person name="Woodhall J."/>
            <person name="Lane C."/>
            <person name="Harrison R.J."/>
            <person name="Clarkson J.P."/>
        </authorList>
    </citation>
    <scope>NUCLEOTIDE SEQUENCE</scope>
    <source>
        <strain evidence="2">FERA 1082</strain>
    </source>
</reference>
<dbReference type="EMBL" id="PDXA01000023">
    <property type="protein sequence ID" value="RYN48276.1"/>
    <property type="molecule type" value="Genomic_DNA"/>
</dbReference>
<organism evidence="2 4">
    <name type="scientific">Alternaria tenuissima</name>
    <dbReference type="NCBI Taxonomy" id="119927"/>
    <lineage>
        <taxon>Eukaryota</taxon>
        <taxon>Fungi</taxon>
        <taxon>Dikarya</taxon>
        <taxon>Ascomycota</taxon>
        <taxon>Pezizomycotina</taxon>
        <taxon>Dothideomycetes</taxon>
        <taxon>Pleosporomycetidae</taxon>
        <taxon>Pleosporales</taxon>
        <taxon>Pleosporineae</taxon>
        <taxon>Pleosporaceae</taxon>
        <taxon>Alternaria</taxon>
        <taxon>Alternaria sect. Alternaria</taxon>
        <taxon>Alternaria alternata complex</taxon>
    </lineage>
</organism>
<gene>
    <name evidence="2" type="ORF">AA0114_g7242</name>
    <name evidence="1" type="ORF">AA0115_g10078</name>
    <name evidence="3" type="ORF">AA0119_g1530</name>
</gene>
<reference evidence="1 4" key="2">
    <citation type="journal article" date="2019" name="bioRxiv">
        <title>Genomics, evolutionary history and diagnostics of the Alternaria alternata species group including apple and Asian pear pathotypes.</title>
        <authorList>
            <person name="Armitage A.D."/>
            <person name="Cockerton H.M."/>
            <person name="Sreenivasaprasad S."/>
            <person name="Woodhall J.W."/>
            <person name="Lane C.R."/>
            <person name="Harrison R.J."/>
            <person name="Clarkson J.P."/>
        </authorList>
    </citation>
    <scope>NUCLEOTIDE SEQUENCE [LARGE SCALE GENOMIC DNA]</scope>
    <source>
        <strain evidence="4">FERA 1082</strain>
        <strain evidence="1">FERA 1164</strain>
        <strain evidence="3">FERA 635</strain>
    </source>
</reference>
<name>A0A4Q4MCL4_9PLEO</name>
<dbReference type="AlphaFoldDB" id="A0A4Q4MCL4"/>
<evidence type="ECO:0000313" key="1">
    <source>
        <dbReference type="EMBL" id="RYN20783.1"/>
    </source>
</evidence>
<protein>
    <submittedName>
        <fullName evidence="2">Uncharacterized protein</fullName>
    </submittedName>
</protein>
<sequence length="122" mass="14176">MNPPLKPQYDDRFLVKLFKKWHEDAEYEIEAAKNNAPINDGKHSIAQFDRVKLLLGQSLRNLRGVTSKQWQDFAEGTDILATNVDVAQHIEFSQKLEAGKICDEVEAQKLVKMFENMRRERC</sequence>
<proteinExistence type="predicted"/>
<comment type="caution">
    <text evidence="2">The sequence shown here is derived from an EMBL/GenBank/DDBJ whole genome shotgun (WGS) entry which is preliminary data.</text>
</comment>
<evidence type="ECO:0000313" key="5">
    <source>
        <dbReference type="Proteomes" id="UP000293195"/>
    </source>
</evidence>
<dbReference type="Proteomes" id="UP000292340">
    <property type="component" value="Unassembled WGS sequence"/>
</dbReference>
<dbReference type="Proteomes" id="UP000292402">
    <property type="component" value="Unassembled WGS sequence"/>
</dbReference>
<evidence type="ECO:0000313" key="2">
    <source>
        <dbReference type="EMBL" id="RYN48276.1"/>
    </source>
</evidence>
<evidence type="ECO:0000313" key="4">
    <source>
        <dbReference type="Proteomes" id="UP000292402"/>
    </source>
</evidence>
<keyword evidence="5" id="KW-1185">Reference proteome</keyword>
<reference evidence="1" key="1">
    <citation type="submission" date="2017-10" db="EMBL/GenBank/DDBJ databases">
        <authorList>
            <person name="Armitage A.D."/>
            <person name="Barbara D.J."/>
            <person name="Woodhall J.W."/>
            <person name="Sreenivasaprasad S."/>
            <person name="Lane C.R."/>
            <person name="Clarkson J.P."/>
            <person name="Harrison R.J."/>
        </authorList>
    </citation>
    <scope>NUCLEOTIDE SEQUENCE</scope>
    <source>
        <strain evidence="1">FERA 1164</strain>
        <strain evidence="3">FERA 635</strain>
    </source>
</reference>
<dbReference type="EMBL" id="PDXB01000035">
    <property type="protein sequence ID" value="RYN20783.1"/>
    <property type="molecule type" value="Genomic_DNA"/>
</dbReference>